<evidence type="ECO:0000313" key="7">
    <source>
        <dbReference type="Proteomes" id="UP001227230"/>
    </source>
</evidence>
<feature type="compositionally biased region" description="Polar residues" evidence="4">
    <location>
        <begin position="94"/>
        <end position="104"/>
    </location>
</feature>
<dbReference type="Pfam" id="PF18052">
    <property type="entry name" value="Rx_N"/>
    <property type="match status" value="1"/>
</dbReference>
<evidence type="ECO:0000256" key="3">
    <source>
        <dbReference type="ARBA" id="ARBA00022821"/>
    </source>
</evidence>
<keyword evidence="1" id="KW-0677">Repeat</keyword>
<reference evidence="6 7" key="1">
    <citation type="journal article" date="2023" name="Hortic Res">
        <title>The complete reference genome for grapevine (Vitis vinifera L.) genetics and breeding.</title>
        <authorList>
            <person name="Shi X."/>
            <person name="Cao S."/>
            <person name="Wang X."/>
            <person name="Huang S."/>
            <person name="Wang Y."/>
            <person name="Liu Z."/>
            <person name="Liu W."/>
            <person name="Leng X."/>
            <person name="Peng Y."/>
            <person name="Wang N."/>
            <person name="Wang Y."/>
            <person name="Ma Z."/>
            <person name="Xu X."/>
            <person name="Zhang F."/>
            <person name="Xue H."/>
            <person name="Zhong H."/>
            <person name="Wang Y."/>
            <person name="Zhang K."/>
            <person name="Velt A."/>
            <person name="Avia K."/>
            <person name="Holtgrawe D."/>
            <person name="Grimplet J."/>
            <person name="Matus J.T."/>
            <person name="Ware D."/>
            <person name="Wu X."/>
            <person name="Wang H."/>
            <person name="Liu C."/>
            <person name="Fang Y."/>
            <person name="Rustenholz C."/>
            <person name="Cheng Z."/>
            <person name="Xiao H."/>
            <person name="Zhou Y."/>
        </authorList>
    </citation>
    <scope>NUCLEOTIDE SEQUENCE [LARGE SCALE GENOMIC DNA]</scope>
    <source>
        <strain evidence="7">cv. Pinot noir / PN40024</strain>
        <tissue evidence="6">Leaf</tissue>
    </source>
</reference>
<dbReference type="Gene3D" id="1.20.5.4130">
    <property type="match status" value="1"/>
</dbReference>
<organism evidence="6 7">
    <name type="scientific">Vitis vinifera</name>
    <name type="common">Grape</name>
    <dbReference type="NCBI Taxonomy" id="29760"/>
    <lineage>
        <taxon>Eukaryota</taxon>
        <taxon>Viridiplantae</taxon>
        <taxon>Streptophyta</taxon>
        <taxon>Embryophyta</taxon>
        <taxon>Tracheophyta</taxon>
        <taxon>Spermatophyta</taxon>
        <taxon>Magnoliopsida</taxon>
        <taxon>eudicotyledons</taxon>
        <taxon>Gunneridae</taxon>
        <taxon>Pentapetalae</taxon>
        <taxon>rosids</taxon>
        <taxon>Vitales</taxon>
        <taxon>Vitaceae</taxon>
        <taxon>Viteae</taxon>
        <taxon>Vitis</taxon>
    </lineage>
</organism>
<evidence type="ECO:0000256" key="1">
    <source>
        <dbReference type="ARBA" id="ARBA00022737"/>
    </source>
</evidence>
<keyword evidence="3" id="KW-0611">Plant defense</keyword>
<name>A0ABY9D4C4_VITVI</name>
<evidence type="ECO:0000259" key="5">
    <source>
        <dbReference type="Pfam" id="PF18052"/>
    </source>
</evidence>
<accession>A0ABY9D4C4</accession>
<keyword evidence="2" id="KW-0547">Nucleotide-binding</keyword>
<gene>
    <name evidence="6" type="ORF">VitviT2T_020426</name>
</gene>
<dbReference type="Proteomes" id="UP001227230">
    <property type="component" value="Chromosome 13"/>
</dbReference>
<feature type="domain" description="Disease resistance N-terminal" evidence="5">
    <location>
        <begin position="11"/>
        <end position="96"/>
    </location>
</feature>
<protein>
    <recommendedName>
        <fullName evidence="5">Disease resistance N-terminal domain-containing protein</fullName>
    </recommendedName>
</protein>
<proteinExistence type="predicted"/>
<sequence>MFVAEAVGSSFIGVLIDKLIASPLLEYARRKKVDRTLEEWRKTLTHIEAVVDDAENKQIREKAVKVWLDDLKSLAYDIEDVVDEFDTEAKQRSLTEGPQASTSKVVIHDLP</sequence>
<feature type="region of interest" description="Disordered" evidence="4">
    <location>
        <begin position="89"/>
        <end position="111"/>
    </location>
</feature>
<dbReference type="InterPro" id="IPR041118">
    <property type="entry name" value="Rx_N"/>
</dbReference>
<evidence type="ECO:0000256" key="2">
    <source>
        <dbReference type="ARBA" id="ARBA00022741"/>
    </source>
</evidence>
<evidence type="ECO:0000256" key="4">
    <source>
        <dbReference type="SAM" id="MobiDB-lite"/>
    </source>
</evidence>
<keyword evidence="7" id="KW-1185">Reference proteome</keyword>
<evidence type="ECO:0000313" key="6">
    <source>
        <dbReference type="EMBL" id="WKA02211.1"/>
    </source>
</evidence>
<dbReference type="EMBL" id="CP126660">
    <property type="protein sequence ID" value="WKA02211.1"/>
    <property type="molecule type" value="Genomic_DNA"/>
</dbReference>